<dbReference type="RefSeq" id="WP_095797020.1">
    <property type="nucleotide sequence ID" value="NZ_BAAAQA010000025.1"/>
</dbReference>
<dbReference type="CDD" id="cd00090">
    <property type="entry name" value="HTH_ARSR"/>
    <property type="match status" value="1"/>
</dbReference>
<evidence type="ECO:0000313" key="6">
    <source>
        <dbReference type="Proteomes" id="UP001500166"/>
    </source>
</evidence>
<keyword evidence="3" id="KW-0804">Transcription</keyword>
<evidence type="ECO:0000259" key="4">
    <source>
        <dbReference type="PROSITE" id="PS50987"/>
    </source>
</evidence>
<dbReference type="PROSITE" id="PS50987">
    <property type="entry name" value="HTH_ARSR_2"/>
    <property type="match status" value="1"/>
</dbReference>
<evidence type="ECO:0000256" key="3">
    <source>
        <dbReference type="ARBA" id="ARBA00023163"/>
    </source>
</evidence>
<dbReference type="SUPFAM" id="SSF46785">
    <property type="entry name" value="Winged helix' DNA-binding domain"/>
    <property type="match status" value="1"/>
</dbReference>
<keyword evidence="6" id="KW-1185">Reference proteome</keyword>
<dbReference type="PANTHER" id="PTHR33154:SF33">
    <property type="entry name" value="TRANSCRIPTIONAL REPRESSOR SDPR"/>
    <property type="match status" value="1"/>
</dbReference>
<feature type="domain" description="HTH arsR-type" evidence="4">
    <location>
        <begin position="11"/>
        <end position="106"/>
    </location>
</feature>
<dbReference type="InterPro" id="IPR036388">
    <property type="entry name" value="WH-like_DNA-bd_sf"/>
</dbReference>
<dbReference type="Gene3D" id="1.10.10.10">
    <property type="entry name" value="Winged helix-like DNA-binding domain superfamily/Winged helix DNA-binding domain"/>
    <property type="match status" value="1"/>
</dbReference>
<dbReference type="Pfam" id="PF01022">
    <property type="entry name" value="HTH_5"/>
    <property type="match status" value="1"/>
</dbReference>
<reference evidence="6" key="1">
    <citation type="journal article" date="2019" name="Int. J. Syst. Evol. Microbiol.">
        <title>The Global Catalogue of Microorganisms (GCM) 10K type strain sequencing project: providing services to taxonomists for standard genome sequencing and annotation.</title>
        <authorList>
            <consortium name="The Broad Institute Genomics Platform"/>
            <consortium name="The Broad Institute Genome Sequencing Center for Infectious Disease"/>
            <person name="Wu L."/>
            <person name="Ma J."/>
        </authorList>
    </citation>
    <scope>NUCLEOTIDE SEQUENCE [LARGE SCALE GENOMIC DNA]</scope>
    <source>
        <strain evidence="6">JCM 15914</strain>
    </source>
</reference>
<dbReference type="NCBIfam" id="NF033788">
    <property type="entry name" value="HTH_metalloreg"/>
    <property type="match status" value="1"/>
</dbReference>
<dbReference type="PRINTS" id="PR00778">
    <property type="entry name" value="HTHARSR"/>
</dbReference>
<proteinExistence type="predicted"/>
<dbReference type="SMART" id="SM00418">
    <property type="entry name" value="HTH_ARSR"/>
    <property type="match status" value="1"/>
</dbReference>
<dbReference type="InterPro" id="IPR011991">
    <property type="entry name" value="ArsR-like_HTH"/>
</dbReference>
<dbReference type="PANTHER" id="PTHR33154">
    <property type="entry name" value="TRANSCRIPTIONAL REGULATOR, ARSR FAMILY"/>
    <property type="match status" value="1"/>
</dbReference>
<dbReference type="Proteomes" id="UP001500166">
    <property type="component" value="Unassembled WGS sequence"/>
</dbReference>
<evidence type="ECO:0000313" key="5">
    <source>
        <dbReference type="EMBL" id="GAA2120840.1"/>
    </source>
</evidence>
<dbReference type="EMBL" id="BAAAQA010000025">
    <property type="protein sequence ID" value="GAA2120840.1"/>
    <property type="molecule type" value="Genomic_DNA"/>
</dbReference>
<accession>A0ABP5JVD7</accession>
<keyword evidence="1" id="KW-0805">Transcription regulation</keyword>
<keyword evidence="2" id="KW-0238">DNA-binding</keyword>
<dbReference type="InterPro" id="IPR051081">
    <property type="entry name" value="HTH_MetalResp_TranReg"/>
</dbReference>
<dbReference type="InterPro" id="IPR036390">
    <property type="entry name" value="WH_DNA-bd_sf"/>
</dbReference>
<sequence>MTMKIHSSGPLWFEDRSAYAALFHALAEPTRLALLEHLATGEHRVRDMVDHMQLAQSTVSKHLACLRDCGLVSVRVEGRSSWFSLVDPGRLEKLVAMADELMTASHAAGSLRDHRERHEKITGQVVPEEG</sequence>
<dbReference type="InterPro" id="IPR001845">
    <property type="entry name" value="HTH_ArsR_DNA-bd_dom"/>
</dbReference>
<gene>
    <name evidence="5" type="ORF">GCM10009824_22840</name>
</gene>
<evidence type="ECO:0000256" key="2">
    <source>
        <dbReference type="ARBA" id="ARBA00023125"/>
    </source>
</evidence>
<protein>
    <recommendedName>
        <fullName evidence="4">HTH arsR-type domain-containing protein</fullName>
    </recommendedName>
</protein>
<name>A0ABP5JVD7_9MICC</name>
<organism evidence="5 6">
    <name type="scientific">Kocuria atrinae</name>
    <dbReference type="NCBI Taxonomy" id="592377"/>
    <lineage>
        <taxon>Bacteria</taxon>
        <taxon>Bacillati</taxon>
        <taxon>Actinomycetota</taxon>
        <taxon>Actinomycetes</taxon>
        <taxon>Micrococcales</taxon>
        <taxon>Micrococcaceae</taxon>
        <taxon>Kocuria</taxon>
    </lineage>
</organism>
<comment type="caution">
    <text evidence="5">The sequence shown here is derived from an EMBL/GenBank/DDBJ whole genome shotgun (WGS) entry which is preliminary data.</text>
</comment>
<evidence type="ECO:0000256" key="1">
    <source>
        <dbReference type="ARBA" id="ARBA00023015"/>
    </source>
</evidence>